<organism evidence="1 2">
    <name type="scientific">Mycena rosella</name>
    <name type="common">Pink bonnet</name>
    <name type="synonym">Agaricus rosellus</name>
    <dbReference type="NCBI Taxonomy" id="1033263"/>
    <lineage>
        <taxon>Eukaryota</taxon>
        <taxon>Fungi</taxon>
        <taxon>Dikarya</taxon>
        <taxon>Basidiomycota</taxon>
        <taxon>Agaricomycotina</taxon>
        <taxon>Agaricomycetes</taxon>
        <taxon>Agaricomycetidae</taxon>
        <taxon>Agaricales</taxon>
        <taxon>Marasmiineae</taxon>
        <taxon>Mycenaceae</taxon>
        <taxon>Mycena</taxon>
    </lineage>
</organism>
<accession>A0AAD7D4B5</accession>
<keyword evidence="2" id="KW-1185">Reference proteome</keyword>
<sequence>MLFPISGSVLKTPFPRSDEILGAGGEATALDDKAPDVGMTKVDAAGGTDRVAPTGGVREMSPFEIRGRTDDRCPDGFRPHMIESLTHIAVDSRDYQVLMDRSYSSIGYFVRDHDMAGYRITLPTRRETRTITIETALTIPLPHICTFTFTESHKITNTVDINDRKNPKWIVSALGPSLRQGPGPAIRYDSYDIAYEAGAEKYRHLMDLSLFVGVHLNKVTDVENRTLSPCSFISRNQTMMWVPNDKLKAKGLRILVLTSPQSYIPDCQTRSPINIMQEPVVDLGYASPGTAGSSVPTTLDLVTEPGSTEDNPVGLEIDGGNV</sequence>
<comment type="caution">
    <text evidence="1">The sequence shown here is derived from an EMBL/GenBank/DDBJ whole genome shotgun (WGS) entry which is preliminary data.</text>
</comment>
<evidence type="ECO:0000313" key="2">
    <source>
        <dbReference type="Proteomes" id="UP001221757"/>
    </source>
</evidence>
<reference evidence="1" key="1">
    <citation type="submission" date="2023-03" db="EMBL/GenBank/DDBJ databases">
        <title>Massive genome expansion in bonnet fungi (Mycena s.s.) driven by repeated elements and novel gene families across ecological guilds.</title>
        <authorList>
            <consortium name="Lawrence Berkeley National Laboratory"/>
            <person name="Harder C.B."/>
            <person name="Miyauchi S."/>
            <person name="Viragh M."/>
            <person name="Kuo A."/>
            <person name="Thoen E."/>
            <person name="Andreopoulos B."/>
            <person name="Lu D."/>
            <person name="Skrede I."/>
            <person name="Drula E."/>
            <person name="Henrissat B."/>
            <person name="Morin E."/>
            <person name="Kohler A."/>
            <person name="Barry K."/>
            <person name="LaButti K."/>
            <person name="Morin E."/>
            <person name="Salamov A."/>
            <person name="Lipzen A."/>
            <person name="Mereny Z."/>
            <person name="Hegedus B."/>
            <person name="Baldrian P."/>
            <person name="Stursova M."/>
            <person name="Weitz H."/>
            <person name="Taylor A."/>
            <person name="Grigoriev I.V."/>
            <person name="Nagy L.G."/>
            <person name="Martin F."/>
            <person name="Kauserud H."/>
        </authorList>
    </citation>
    <scope>NUCLEOTIDE SEQUENCE</scope>
    <source>
        <strain evidence="1">CBHHK067</strain>
    </source>
</reference>
<protein>
    <submittedName>
        <fullName evidence="1">Uncharacterized protein</fullName>
    </submittedName>
</protein>
<evidence type="ECO:0000313" key="1">
    <source>
        <dbReference type="EMBL" id="KAJ7677629.1"/>
    </source>
</evidence>
<dbReference type="Proteomes" id="UP001221757">
    <property type="component" value="Unassembled WGS sequence"/>
</dbReference>
<name>A0AAD7D4B5_MYCRO</name>
<gene>
    <name evidence="1" type="ORF">B0H17DRAFT_1139502</name>
</gene>
<dbReference type="AlphaFoldDB" id="A0AAD7D4B5"/>
<proteinExistence type="predicted"/>
<dbReference type="EMBL" id="JARKIE010000136">
    <property type="protein sequence ID" value="KAJ7677629.1"/>
    <property type="molecule type" value="Genomic_DNA"/>
</dbReference>